<proteinExistence type="predicted"/>
<evidence type="ECO:0000313" key="1">
    <source>
        <dbReference type="EMBL" id="KAJ8682757.1"/>
    </source>
</evidence>
<comment type="caution">
    <text evidence="1">The sequence shown here is derived from an EMBL/GenBank/DDBJ whole genome shotgun (WGS) entry which is preliminary data.</text>
</comment>
<accession>A0ACC2PH06</accession>
<organism evidence="1 2">
    <name type="scientific">Eretmocerus hayati</name>
    <dbReference type="NCBI Taxonomy" id="131215"/>
    <lineage>
        <taxon>Eukaryota</taxon>
        <taxon>Metazoa</taxon>
        <taxon>Ecdysozoa</taxon>
        <taxon>Arthropoda</taxon>
        <taxon>Hexapoda</taxon>
        <taxon>Insecta</taxon>
        <taxon>Pterygota</taxon>
        <taxon>Neoptera</taxon>
        <taxon>Endopterygota</taxon>
        <taxon>Hymenoptera</taxon>
        <taxon>Apocrita</taxon>
        <taxon>Proctotrupomorpha</taxon>
        <taxon>Chalcidoidea</taxon>
        <taxon>Aphelinidae</taxon>
        <taxon>Aphelininae</taxon>
        <taxon>Eretmocerus</taxon>
    </lineage>
</organism>
<reference evidence="1" key="1">
    <citation type="submission" date="2023-04" db="EMBL/GenBank/DDBJ databases">
        <title>A chromosome-level genome assembly of the parasitoid wasp Eretmocerus hayati.</title>
        <authorList>
            <person name="Zhong Y."/>
            <person name="Liu S."/>
            <person name="Liu Y."/>
        </authorList>
    </citation>
    <scope>NUCLEOTIDE SEQUENCE</scope>
    <source>
        <strain evidence="1">ZJU_SS_LIU_2023</strain>
    </source>
</reference>
<sequence>MSFESSFEEEDAAAAAAIKAALAHVDVERLPPRQVCSSERRSRWVSRNALIPMSPHQLIDGRIIRSSLLLNRRRRRRRALRFPENEVAGCLEPDNPWRHRKDLKRDAVITAYKEACDKHKVSPLQSIIFQLKSTNNIDNRCEELSFKGILLHQNDCEALEEVFRRILFFKVDLDGAIAEDNSAEVLFQIFEFYEATAHIDISNNRYIGTYGWQACSRMLRKTTSLKRLDATNILLNEEYMTILTRGLRYAYLIILRLDSCKLSGRPMELLVIALKFNMALRQLYLGNNGLQGFDCQQIGTLLKFNSRLAYLDLSDNLIQDDGMYYVAAGLTNQLHFGKYSKSKRGLESLILWNNQLTRRSATHINAAIKRSKTLKYLNIGSNILKDDTIMDIRDSLVENKVLLRLDMQSTDITCFGLSELARVLKVNNTLQTLDLRNNPVYKSGVLSLAEALEINKGVTEIYIDEKSKLKSPTKIKAKYSELVKQLHNLCERNKELINESATSEEDSEDQDGDSDEKDESAFGEDELDELEESQEELPQEYKRYMTWRV</sequence>
<name>A0ACC2PH06_9HYME</name>
<gene>
    <name evidence="1" type="ORF">QAD02_018549</name>
</gene>
<dbReference type="Proteomes" id="UP001239111">
    <property type="component" value="Chromosome 1"/>
</dbReference>
<protein>
    <submittedName>
        <fullName evidence="1">Uncharacterized protein</fullName>
    </submittedName>
</protein>
<keyword evidence="2" id="KW-1185">Reference proteome</keyword>
<dbReference type="EMBL" id="CM056741">
    <property type="protein sequence ID" value="KAJ8682757.1"/>
    <property type="molecule type" value="Genomic_DNA"/>
</dbReference>
<evidence type="ECO:0000313" key="2">
    <source>
        <dbReference type="Proteomes" id="UP001239111"/>
    </source>
</evidence>